<evidence type="ECO:0000256" key="14">
    <source>
        <dbReference type="ARBA" id="ARBA00023136"/>
    </source>
</evidence>
<dbReference type="GO" id="GO:0046872">
    <property type="term" value="F:metal ion binding"/>
    <property type="evidence" value="ECO:0007669"/>
    <property type="project" value="UniProtKB-KW"/>
</dbReference>
<evidence type="ECO:0000256" key="4">
    <source>
        <dbReference type="ARBA" id="ARBA00022568"/>
    </source>
</evidence>
<evidence type="ECO:0000259" key="20">
    <source>
        <dbReference type="Pfam" id="PF00689"/>
    </source>
</evidence>
<feature type="transmembrane region" description="Helical" evidence="19">
    <location>
        <begin position="473"/>
        <end position="493"/>
    </location>
</feature>
<evidence type="ECO:0000256" key="11">
    <source>
        <dbReference type="ARBA" id="ARBA00022967"/>
    </source>
</evidence>
<dbReference type="AlphaFoldDB" id="A0A9P4H5Q2"/>
<accession>A0A9P4H5Q2</accession>
<comment type="catalytic activity">
    <reaction evidence="15">
        <text>Ca(2+)(in) + ATP + H2O = Ca(2+)(out) + ADP + phosphate + H(+)</text>
        <dbReference type="Rhea" id="RHEA:18105"/>
        <dbReference type="ChEBI" id="CHEBI:15377"/>
        <dbReference type="ChEBI" id="CHEBI:15378"/>
        <dbReference type="ChEBI" id="CHEBI:29108"/>
        <dbReference type="ChEBI" id="CHEBI:30616"/>
        <dbReference type="ChEBI" id="CHEBI:43474"/>
        <dbReference type="ChEBI" id="CHEBI:456216"/>
        <dbReference type="EC" id="7.2.2.10"/>
    </reaction>
</comment>
<feature type="transmembrane region" description="Helical" evidence="19">
    <location>
        <begin position="440"/>
        <end position="461"/>
    </location>
</feature>
<keyword evidence="14 19" id="KW-0472">Membrane</keyword>
<dbReference type="InterPro" id="IPR006068">
    <property type="entry name" value="ATPase_P-typ_cation-transptr_C"/>
</dbReference>
<dbReference type="EMBL" id="ML978226">
    <property type="protein sequence ID" value="KAF2027457.1"/>
    <property type="molecule type" value="Genomic_DNA"/>
</dbReference>
<dbReference type="PANTHER" id="PTHR24093:SF346">
    <property type="entry name" value="CALCIUM-TRANSPORTING ATPASE"/>
    <property type="match status" value="1"/>
</dbReference>
<dbReference type="InterPro" id="IPR036412">
    <property type="entry name" value="HAD-like_sf"/>
</dbReference>
<evidence type="ECO:0000313" key="21">
    <source>
        <dbReference type="EMBL" id="KAF2027457.1"/>
    </source>
</evidence>
<evidence type="ECO:0000256" key="10">
    <source>
        <dbReference type="ARBA" id="ARBA00022842"/>
    </source>
</evidence>
<evidence type="ECO:0000256" key="5">
    <source>
        <dbReference type="ARBA" id="ARBA00022692"/>
    </source>
</evidence>
<keyword evidence="22" id="KW-1185">Reference proteome</keyword>
<dbReference type="NCBIfam" id="TIGR01494">
    <property type="entry name" value="ATPase_P-type"/>
    <property type="match status" value="1"/>
</dbReference>
<dbReference type="SUPFAM" id="SSF56784">
    <property type="entry name" value="HAD-like"/>
    <property type="match status" value="1"/>
</dbReference>
<evidence type="ECO:0000256" key="7">
    <source>
        <dbReference type="ARBA" id="ARBA00022741"/>
    </source>
</evidence>
<evidence type="ECO:0000256" key="1">
    <source>
        <dbReference type="ARBA" id="ARBA00004141"/>
    </source>
</evidence>
<feature type="transmembrane region" description="Helical" evidence="19">
    <location>
        <begin position="278"/>
        <end position="298"/>
    </location>
</feature>
<feature type="transmembrane region" description="Helical" evidence="19">
    <location>
        <begin position="304"/>
        <end position="326"/>
    </location>
</feature>
<keyword evidence="3" id="KW-0813">Transport</keyword>
<dbReference type="Pfam" id="PF00689">
    <property type="entry name" value="Cation_ATPase_C"/>
    <property type="match status" value="1"/>
</dbReference>
<keyword evidence="12 19" id="KW-1133">Transmembrane helix</keyword>
<keyword evidence="7" id="KW-0547">Nucleotide-binding</keyword>
<comment type="caution">
    <text evidence="21">The sequence shown here is derived from an EMBL/GenBank/DDBJ whole genome shotgun (WGS) entry which is preliminary data.</text>
</comment>
<keyword evidence="6" id="KW-0479">Metal-binding</keyword>
<dbReference type="PRINTS" id="PR00120">
    <property type="entry name" value="HATPASE"/>
</dbReference>
<dbReference type="InterPro" id="IPR001757">
    <property type="entry name" value="P_typ_ATPase"/>
</dbReference>
<feature type="transmembrane region" description="Helical" evidence="19">
    <location>
        <begin position="370"/>
        <end position="391"/>
    </location>
</feature>
<evidence type="ECO:0000256" key="13">
    <source>
        <dbReference type="ARBA" id="ARBA00023065"/>
    </source>
</evidence>
<comment type="subcellular location">
    <subcellularLocation>
        <location evidence="1">Membrane</location>
        <topology evidence="1">Multi-pass membrane protein</topology>
    </subcellularLocation>
</comment>
<dbReference type="Gene3D" id="3.40.1110.10">
    <property type="entry name" value="Calcium-transporting ATPase, cytoplasmic domain N"/>
    <property type="match status" value="1"/>
</dbReference>
<name>A0A9P4H5Q2_9PLEO</name>
<keyword evidence="5 19" id="KW-0812">Transmembrane</keyword>
<evidence type="ECO:0000256" key="17">
    <source>
        <dbReference type="ARBA" id="ARBA00067965"/>
    </source>
</evidence>
<evidence type="ECO:0000256" key="12">
    <source>
        <dbReference type="ARBA" id="ARBA00022989"/>
    </source>
</evidence>
<keyword evidence="8" id="KW-0106">Calcium</keyword>
<dbReference type="EC" id="7.2.2.10" evidence="2"/>
<evidence type="ECO:0000256" key="18">
    <source>
        <dbReference type="SAM" id="MobiDB-lite"/>
    </source>
</evidence>
<dbReference type="GO" id="GO:0005886">
    <property type="term" value="C:plasma membrane"/>
    <property type="evidence" value="ECO:0007669"/>
    <property type="project" value="TreeGrafter"/>
</dbReference>
<keyword evidence="4" id="KW-0109">Calcium transport</keyword>
<evidence type="ECO:0000256" key="3">
    <source>
        <dbReference type="ARBA" id="ARBA00022448"/>
    </source>
</evidence>
<feature type="region of interest" description="Disordered" evidence="18">
    <location>
        <begin position="535"/>
        <end position="557"/>
    </location>
</feature>
<dbReference type="SUPFAM" id="SSF81665">
    <property type="entry name" value="Calcium ATPase, transmembrane domain M"/>
    <property type="match status" value="1"/>
</dbReference>
<dbReference type="OrthoDB" id="3352408at2759"/>
<evidence type="ECO:0000256" key="16">
    <source>
        <dbReference type="ARBA" id="ARBA00059328"/>
    </source>
</evidence>
<dbReference type="GO" id="GO:0005388">
    <property type="term" value="F:P-type calcium transporter activity"/>
    <property type="evidence" value="ECO:0007669"/>
    <property type="project" value="UniProtKB-EC"/>
</dbReference>
<reference evidence="21" key="1">
    <citation type="journal article" date="2020" name="Stud. Mycol.">
        <title>101 Dothideomycetes genomes: a test case for predicting lifestyles and emergence of pathogens.</title>
        <authorList>
            <person name="Haridas S."/>
            <person name="Albert R."/>
            <person name="Binder M."/>
            <person name="Bloem J."/>
            <person name="Labutti K."/>
            <person name="Salamov A."/>
            <person name="Andreopoulos B."/>
            <person name="Baker S."/>
            <person name="Barry K."/>
            <person name="Bills G."/>
            <person name="Bluhm B."/>
            <person name="Cannon C."/>
            <person name="Castanera R."/>
            <person name="Culley D."/>
            <person name="Daum C."/>
            <person name="Ezra D."/>
            <person name="Gonzalez J."/>
            <person name="Henrissat B."/>
            <person name="Kuo A."/>
            <person name="Liang C."/>
            <person name="Lipzen A."/>
            <person name="Lutzoni F."/>
            <person name="Magnuson J."/>
            <person name="Mondo S."/>
            <person name="Nolan M."/>
            <person name="Ohm R."/>
            <person name="Pangilinan J."/>
            <person name="Park H.-J."/>
            <person name="Ramirez L."/>
            <person name="Alfaro M."/>
            <person name="Sun H."/>
            <person name="Tritt A."/>
            <person name="Yoshinaga Y."/>
            <person name="Zwiers L.-H."/>
            <person name="Turgeon B."/>
            <person name="Goodwin S."/>
            <person name="Spatafora J."/>
            <person name="Crous P."/>
            <person name="Grigoriev I."/>
        </authorList>
    </citation>
    <scope>NUCLEOTIDE SEQUENCE</scope>
    <source>
        <strain evidence="21">CBS 110217</strain>
    </source>
</reference>
<proteinExistence type="predicted"/>
<dbReference type="PRINTS" id="PR00119">
    <property type="entry name" value="CATATPASE"/>
</dbReference>
<feature type="domain" description="Cation-transporting P-type ATPase C-terminal" evidence="20">
    <location>
        <begin position="337"/>
        <end position="492"/>
    </location>
</feature>
<feature type="compositionally biased region" description="Basic and acidic residues" evidence="18">
    <location>
        <begin position="548"/>
        <end position="557"/>
    </location>
</feature>
<evidence type="ECO:0000256" key="15">
    <source>
        <dbReference type="ARBA" id="ARBA00048694"/>
    </source>
</evidence>
<dbReference type="InterPro" id="IPR023298">
    <property type="entry name" value="ATPase_P-typ_TM_dom_sf"/>
</dbReference>
<evidence type="ECO:0000256" key="19">
    <source>
        <dbReference type="SAM" id="Phobius"/>
    </source>
</evidence>
<protein>
    <recommendedName>
        <fullName evidence="17">Calcium-transporting ATPase 2</fullName>
        <ecNumber evidence="2">7.2.2.10</ecNumber>
    </recommendedName>
</protein>
<evidence type="ECO:0000313" key="22">
    <source>
        <dbReference type="Proteomes" id="UP000799777"/>
    </source>
</evidence>
<organism evidence="21 22">
    <name type="scientific">Setomelanomma holmii</name>
    <dbReference type="NCBI Taxonomy" id="210430"/>
    <lineage>
        <taxon>Eukaryota</taxon>
        <taxon>Fungi</taxon>
        <taxon>Dikarya</taxon>
        <taxon>Ascomycota</taxon>
        <taxon>Pezizomycotina</taxon>
        <taxon>Dothideomycetes</taxon>
        <taxon>Pleosporomycetidae</taxon>
        <taxon>Pleosporales</taxon>
        <taxon>Pleosporineae</taxon>
        <taxon>Phaeosphaeriaceae</taxon>
        <taxon>Setomelanomma</taxon>
    </lineage>
</organism>
<dbReference type="GO" id="GO:0005524">
    <property type="term" value="F:ATP binding"/>
    <property type="evidence" value="ECO:0007669"/>
    <property type="project" value="UniProtKB-KW"/>
</dbReference>
<keyword evidence="10" id="KW-0460">Magnesium</keyword>
<dbReference type="Gene3D" id="3.40.50.1000">
    <property type="entry name" value="HAD superfamily/HAD-like"/>
    <property type="match status" value="1"/>
</dbReference>
<dbReference type="InterPro" id="IPR023214">
    <property type="entry name" value="HAD_sf"/>
</dbReference>
<sequence>MRVFARLQRAHRAQCASLSHTIQLPLPYPSNLARHHRLANEHNILIFKTSTGIAPLDGEQAKRIASTNDEYASQSLRTIGLVYRDFPQWPPRGTENSDDPTLAADLGALLGDMTFIGVVGIQDPLRLGVPQAVAKARHAGVITRMVTGDNILTAKAIATDCGIYTDGLVMEGPDFRKLSDENMDAILLRLQVLARSSPEDKRVLVTRLRKLGGVVAVTGDGTNDGPALKAADIGFSMGIAGTEVAKEASAIILMDDNFSSILTALMWGRAVNDAVQKFLQFQITVNITAMVVAFISALEDPEMRSVLTAVQLLWINLFMHFYALMVGHSCTNRNLRDSLAALSLSTDAPTDEILDRPPTPRKASIISITMWKMIIGQAIFQVITTFILHFAGPKPLPYPENEMRSMSFNMFVWLQIFNQYNNRRLDNKLNIFVGIHKNYYFIAMNIIMVSAQILIAMYGSTAFSIVRINGNQWAISVVVAVLCIPWGCCVRLFPDRWLEMGAEFFGKPFVIVYRPLARFTDRVFTKLRSLRKNKKGEEDVSPMQTDRVSGDAEKGVM</sequence>
<dbReference type="FunFam" id="3.40.50.1000:FF:000018">
    <property type="entry name" value="Calcium-transporting ATPase"/>
    <property type="match status" value="1"/>
</dbReference>
<keyword evidence="13" id="KW-0406">Ion transport</keyword>
<evidence type="ECO:0000256" key="2">
    <source>
        <dbReference type="ARBA" id="ARBA00012790"/>
    </source>
</evidence>
<dbReference type="GO" id="GO:0016887">
    <property type="term" value="F:ATP hydrolysis activity"/>
    <property type="evidence" value="ECO:0007669"/>
    <property type="project" value="InterPro"/>
</dbReference>
<dbReference type="InterPro" id="IPR023299">
    <property type="entry name" value="ATPase_P-typ_cyto_dom_N"/>
</dbReference>
<dbReference type="PANTHER" id="PTHR24093">
    <property type="entry name" value="CATION TRANSPORTING ATPASE"/>
    <property type="match status" value="1"/>
</dbReference>
<evidence type="ECO:0000256" key="9">
    <source>
        <dbReference type="ARBA" id="ARBA00022840"/>
    </source>
</evidence>
<dbReference type="Pfam" id="PF00702">
    <property type="entry name" value="Hydrolase"/>
    <property type="match status" value="1"/>
</dbReference>
<evidence type="ECO:0000256" key="8">
    <source>
        <dbReference type="ARBA" id="ARBA00022837"/>
    </source>
</evidence>
<keyword evidence="11" id="KW-1278">Translocase</keyword>
<keyword evidence="9" id="KW-0067">ATP-binding</keyword>
<dbReference type="Gene3D" id="1.20.1110.10">
    <property type="entry name" value="Calcium-transporting ATPase, transmembrane domain"/>
    <property type="match status" value="1"/>
</dbReference>
<dbReference type="Proteomes" id="UP000799777">
    <property type="component" value="Unassembled WGS sequence"/>
</dbReference>
<comment type="function">
    <text evidence="16">This magnesium-dependent enzyme catalyzes the hydrolysis of ATP coupled with the transport of calcium. Transports the calcium to the vacuole and participates in the control of the cytosolic free calcium.</text>
</comment>
<gene>
    <name evidence="21" type="ORF">EK21DRAFT_102534</name>
</gene>
<dbReference type="GO" id="GO:0006874">
    <property type="term" value="P:intracellular calcium ion homeostasis"/>
    <property type="evidence" value="ECO:0007669"/>
    <property type="project" value="TreeGrafter"/>
</dbReference>
<dbReference type="SUPFAM" id="SSF81660">
    <property type="entry name" value="Metal cation-transporting ATPase, ATP-binding domain N"/>
    <property type="match status" value="1"/>
</dbReference>
<evidence type="ECO:0000256" key="6">
    <source>
        <dbReference type="ARBA" id="ARBA00022723"/>
    </source>
</evidence>